<evidence type="ECO:0000256" key="2">
    <source>
        <dbReference type="ARBA" id="ARBA00023315"/>
    </source>
</evidence>
<dbReference type="InterPro" id="IPR016181">
    <property type="entry name" value="Acyl_CoA_acyltransferase"/>
</dbReference>
<dbReference type="PROSITE" id="PS51186">
    <property type="entry name" value="GNAT"/>
    <property type="match status" value="1"/>
</dbReference>
<reference evidence="4 5" key="1">
    <citation type="submission" date="2024-06" db="EMBL/GenBank/DDBJ databases">
        <title>Genomic Encyclopedia of Type Strains, Phase IV (KMG-IV): sequencing the most valuable type-strain genomes for metagenomic binning, comparative biology and taxonomic classification.</title>
        <authorList>
            <person name="Goeker M."/>
        </authorList>
    </citation>
    <scope>NUCLEOTIDE SEQUENCE [LARGE SCALE GENOMIC DNA]</scope>
    <source>
        <strain evidence="4 5">DSM 29846</strain>
    </source>
</reference>
<accession>A0ABV2I567</accession>
<dbReference type="EMBL" id="JBEPLM010000044">
    <property type="protein sequence ID" value="MET3598041.1"/>
    <property type="molecule type" value="Genomic_DNA"/>
</dbReference>
<dbReference type="Proteomes" id="UP001549036">
    <property type="component" value="Unassembled WGS sequence"/>
</dbReference>
<dbReference type="InterPro" id="IPR000182">
    <property type="entry name" value="GNAT_dom"/>
</dbReference>
<organism evidence="4 5">
    <name type="scientific">Mesorhizobium shonense</name>
    <dbReference type="NCBI Taxonomy" id="1209948"/>
    <lineage>
        <taxon>Bacteria</taxon>
        <taxon>Pseudomonadati</taxon>
        <taxon>Pseudomonadota</taxon>
        <taxon>Alphaproteobacteria</taxon>
        <taxon>Hyphomicrobiales</taxon>
        <taxon>Phyllobacteriaceae</taxon>
        <taxon>Mesorhizobium</taxon>
    </lineage>
</organism>
<evidence type="ECO:0000256" key="1">
    <source>
        <dbReference type="ARBA" id="ARBA00022679"/>
    </source>
</evidence>
<feature type="domain" description="N-acetyltransferase" evidence="3">
    <location>
        <begin position="10"/>
        <end position="162"/>
    </location>
</feature>
<proteinExistence type="predicted"/>
<gene>
    <name evidence="4" type="ORF">ABID26_007473</name>
</gene>
<dbReference type="InterPro" id="IPR050832">
    <property type="entry name" value="Bact_Acetyltransf"/>
</dbReference>
<sequence>MKTERLDHQSRIRRATAEEAPALIALALRSKASNGYDEAFLRACEAIYVLNYTAQTIANGETWVAETADGWLHGFFDLRRSDDGAEVWAMFVEPELKRSGVGRALWRQLETCARSMGAERISLLADPFAVPFYAAMGMEVVGTEPADAISGLFVPRMTKSLAITR</sequence>
<evidence type="ECO:0000259" key="3">
    <source>
        <dbReference type="PROSITE" id="PS51186"/>
    </source>
</evidence>
<dbReference type="PANTHER" id="PTHR43877:SF1">
    <property type="entry name" value="ACETYLTRANSFERASE"/>
    <property type="match status" value="1"/>
</dbReference>
<keyword evidence="1" id="KW-0808">Transferase</keyword>
<dbReference type="PANTHER" id="PTHR43877">
    <property type="entry name" value="AMINOALKYLPHOSPHONATE N-ACETYLTRANSFERASE-RELATED-RELATED"/>
    <property type="match status" value="1"/>
</dbReference>
<keyword evidence="2" id="KW-0012">Acyltransferase</keyword>
<dbReference type="Gene3D" id="3.40.630.30">
    <property type="match status" value="1"/>
</dbReference>
<comment type="caution">
    <text evidence="4">The sequence shown here is derived from an EMBL/GenBank/DDBJ whole genome shotgun (WGS) entry which is preliminary data.</text>
</comment>
<protein>
    <submittedName>
        <fullName evidence="4">GNAT superfamily N-acetyltransferase</fullName>
    </submittedName>
</protein>
<dbReference type="CDD" id="cd04301">
    <property type="entry name" value="NAT_SF"/>
    <property type="match status" value="1"/>
</dbReference>
<evidence type="ECO:0000313" key="4">
    <source>
        <dbReference type="EMBL" id="MET3598041.1"/>
    </source>
</evidence>
<name>A0ABV2I567_9HYPH</name>
<keyword evidence="5" id="KW-1185">Reference proteome</keyword>
<dbReference type="RefSeq" id="WP_354418406.1">
    <property type="nucleotide sequence ID" value="NZ_JBEPLM010000044.1"/>
</dbReference>
<dbReference type="SUPFAM" id="SSF55729">
    <property type="entry name" value="Acyl-CoA N-acyltransferases (Nat)"/>
    <property type="match status" value="1"/>
</dbReference>
<dbReference type="Pfam" id="PF13673">
    <property type="entry name" value="Acetyltransf_10"/>
    <property type="match status" value="1"/>
</dbReference>
<evidence type="ECO:0000313" key="5">
    <source>
        <dbReference type="Proteomes" id="UP001549036"/>
    </source>
</evidence>